<sequence length="139" mass="15606">MPSQQQKHINEDSGIREVQSELALLSLLFDCGSSSSVSPSPTHPCIGETFMSVDDKDGGSTEVLTREDDEKSRRRSNSDVSSKKGGYTTEDVKQAYLQVIEDKGLGYDDDFVDFVMGGCIRDELDVYRERQERRRKVSC</sequence>
<reference evidence="2 3" key="2">
    <citation type="journal article" date="2008" name="Nature">
        <title>The Phaeodactylum genome reveals the evolutionary history of diatom genomes.</title>
        <authorList>
            <person name="Bowler C."/>
            <person name="Allen A.E."/>
            <person name="Badger J.H."/>
            <person name="Grimwood J."/>
            <person name="Jabbari K."/>
            <person name="Kuo A."/>
            <person name="Maheswari U."/>
            <person name="Martens C."/>
            <person name="Maumus F."/>
            <person name="Otillar R.P."/>
            <person name="Rayko E."/>
            <person name="Salamov A."/>
            <person name="Vandepoele K."/>
            <person name="Beszteri B."/>
            <person name="Gruber A."/>
            <person name="Heijde M."/>
            <person name="Katinka M."/>
            <person name="Mock T."/>
            <person name="Valentin K."/>
            <person name="Verret F."/>
            <person name="Berges J.A."/>
            <person name="Brownlee C."/>
            <person name="Cadoret J.P."/>
            <person name="Chiovitti A."/>
            <person name="Choi C.J."/>
            <person name="Coesel S."/>
            <person name="De Martino A."/>
            <person name="Detter J.C."/>
            <person name="Durkin C."/>
            <person name="Falciatore A."/>
            <person name="Fournet J."/>
            <person name="Haruta M."/>
            <person name="Huysman M.J."/>
            <person name="Jenkins B.D."/>
            <person name="Jiroutova K."/>
            <person name="Jorgensen R.E."/>
            <person name="Joubert Y."/>
            <person name="Kaplan A."/>
            <person name="Kroger N."/>
            <person name="Kroth P.G."/>
            <person name="La Roche J."/>
            <person name="Lindquist E."/>
            <person name="Lommer M."/>
            <person name="Martin-Jezequel V."/>
            <person name="Lopez P.J."/>
            <person name="Lucas S."/>
            <person name="Mangogna M."/>
            <person name="McGinnis K."/>
            <person name="Medlin L.K."/>
            <person name="Montsant A."/>
            <person name="Oudot-Le Secq M.P."/>
            <person name="Napoli C."/>
            <person name="Obornik M."/>
            <person name="Parker M.S."/>
            <person name="Petit J.L."/>
            <person name="Porcel B.M."/>
            <person name="Poulsen N."/>
            <person name="Robison M."/>
            <person name="Rychlewski L."/>
            <person name="Rynearson T.A."/>
            <person name="Schmutz J."/>
            <person name="Shapiro H."/>
            <person name="Siaut M."/>
            <person name="Stanley M."/>
            <person name="Sussman M.R."/>
            <person name="Taylor A.R."/>
            <person name="Vardi A."/>
            <person name="von Dassow P."/>
            <person name="Vyverman W."/>
            <person name="Willis A."/>
            <person name="Wyrwicz L.S."/>
            <person name="Rokhsar D.S."/>
            <person name="Weissenbach J."/>
            <person name="Armbrust E.V."/>
            <person name="Green B.R."/>
            <person name="Van de Peer Y."/>
            <person name="Grigoriev I.V."/>
        </authorList>
    </citation>
    <scope>NUCLEOTIDE SEQUENCE [LARGE SCALE GENOMIC DNA]</scope>
    <source>
        <strain evidence="2 3">CCMP1335</strain>
    </source>
</reference>
<dbReference type="EMBL" id="CM000641">
    <property type="protein sequence ID" value="EED92661.1"/>
    <property type="molecule type" value="Genomic_DNA"/>
</dbReference>
<protein>
    <submittedName>
        <fullName evidence="2">Uncharacterized protein</fullName>
    </submittedName>
</protein>
<accession>B8C0T9</accession>
<dbReference type="AlphaFoldDB" id="B8C0T9"/>
<dbReference type="HOGENOM" id="CLU_1849147_0_0_1"/>
<feature type="compositionally biased region" description="Basic and acidic residues" evidence="1">
    <location>
        <begin position="53"/>
        <end position="72"/>
    </location>
</feature>
<gene>
    <name evidence="2" type="ORF">THAPSDRAFT_4062</name>
</gene>
<evidence type="ECO:0000313" key="3">
    <source>
        <dbReference type="Proteomes" id="UP000001449"/>
    </source>
</evidence>
<organism evidence="2 3">
    <name type="scientific">Thalassiosira pseudonana</name>
    <name type="common">Marine diatom</name>
    <name type="synonym">Cyclotella nana</name>
    <dbReference type="NCBI Taxonomy" id="35128"/>
    <lineage>
        <taxon>Eukaryota</taxon>
        <taxon>Sar</taxon>
        <taxon>Stramenopiles</taxon>
        <taxon>Ochrophyta</taxon>
        <taxon>Bacillariophyta</taxon>
        <taxon>Coscinodiscophyceae</taxon>
        <taxon>Thalassiosirophycidae</taxon>
        <taxon>Thalassiosirales</taxon>
        <taxon>Thalassiosiraceae</taxon>
        <taxon>Thalassiosira</taxon>
    </lineage>
</organism>
<name>B8C0T9_THAPS</name>
<evidence type="ECO:0000313" key="2">
    <source>
        <dbReference type="EMBL" id="EED92661.1"/>
    </source>
</evidence>
<dbReference type="PaxDb" id="35128-Thaps4062"/>
<dbReference type="KEGG" id="tps:THAPSDRAFT_4062"/>
<dbReference type="GeneID" id="7446719"/>
<dbReference type="InParanoid" id="B8C0T9"/>
<dbReference type="RefSeq" id="XP_002289124.1">
    <property type="nucleotide sequence ID" value="XM_002289088.1"/>
</dbReference>
<evidence type="ECO:0000256" key="1">
    <source>
        <dbReference type="SAM" id="MobiDB-lite"/>
    </source>
</evidence>
<keyword evidence="3" id="KW-1185">Reference proteome</keyword>
<reference evidence="2 3" key="1">
    <citation type="journal article" date="2004" name="Science">
        <title>The genome of the diatom Thalassiosira pseudonana: ecology, evolution, and metabolism.</title>
        <authorList>
            <person name="Armbrust E.V."/>
            <person name="Berges J.A."/>
            <person name="Bowler C."/>
            <person name="Green B.R."/>
            <person name="Martinez D."/>
            <person name="Putnam N.H."/>
            <person name="Zhou S."/>
            <person name="Allen A.E."/>
            <person name="Apt K.E."/>
            <person name="Bechner M."/>
            <person name="Brzezinski M.A."/>
            <person name="Chaal B.K."/>
            <person name="Chiovitti A."/>
            <person name="Davis A.K."/>
            <person name="Demarest M.S."/>
            <person name="Detter J.C."/>
            <person name="Glavina T."/>
            <person name="Goodstein D."/>
            <person name="Hadi M.Z."/>
            <person name="Hellsten U."/>
            <person name="Hildebrand M."/>
            <person name="Jenkins B.D."/>
            <person name="Jurka J."/>
            <person name="Kapitonov V.V."/>
            <person name="Kroger N."/>
            <person name="Lau W.W."/>
            <person name="Lane T.W."/>
            <person name="Larimer F.W."/>
            <person name="Lippmeier J.C."/>
            <person name="Lucas S."/>
            <person name="Medina M."/>
            <person name="Montsant A."/>
            <person name="Obornik M."/>
            <person name="Parker M.S."/>
            <person name="Palenik B."/>
            <person name="Pazour G.J."/>
            <person name="Richardson P.M."/>
            <person name="Rynearson T.A."/>
            <person name="Saito M.A."/>
            <person name="Schwartz D.C."/>
            <person name="Thamatrakoln K."/>
            <person name="Valentin K."/>
            <person name="Vardi A."/>
            <person name="Wilkerson F.P."/>
            <person name="Rokhsar D.S."/>
        </authorList>
    </citation>
    <scope>NUCLEOTIDE SEQUENCE [LARGE SCALE GENOMIC DNA]</scope>
    <source>
        <strain evidence="2 3">CCMP1335</strain>
    </source>
</reference>
<dbReference type="Proteomes" id="UP000001449">
    <property type="component" value="Chromosome 4"/>
</dbReference>
<proteinExistence type="predicted"/>
<feature type="region of interest" description="Disordered" evidence="1">
    <location>
        <begin position="32"/>
        <end position="87"/>
    </location>
</feature>